<dbReference type="InterPro" id="IPR026281">
    <property type="entry name" value="HTH_RamB"/>
</dbReference>
<keyword evidence="7" id="KW-1185">Reference proteome</keyword>
<dbReference type="InterPro" id="IPR001387">
    <property type="entry name" value="Cro/C1-type_HTH"/>
</dbReference>
<dbReference type="InterPro" id="IPR018653">
    <property type="entry name" value="ScfR_C"/>
</dbReference>
<dbReference type="GO" id="GO:0005829">
    <property type="term" value="C:cytosol"/>
    <property type="evidence" value="ECO:0007669"/>
    <property type="project" value="TreeGrafter"/>
</dbReference>
<proteinExistence type="inferred from homology"/>
<dbReference type="GO" id="GO:0003700">
    <property type="term" value="F:DNA-binding transcription factor activity"/>
    <property type="evidence" value="ECO:0007669"/>
    <property type="project" value="TreeGrafter"/>
</dbReference>
<keyword evidence="3" id="KW-0238">DNA-binding</keyword>
<evidence type="ECO:0000313" key="7">
    <source>
        <dbReference type="Proteomes" id="UP000059074"/>
    </source>
</evidence>
<evidence type="ECO:0000256" key="4">
    <source>
        <dbReference type="ARBA" id="ARBA00023163"/>
    </source>
</evidence>
<dbReference type="PANTHER" id="PTHR46797:SF23">
    <property type="entry name" value="HTH-TYPE TRANSCRIPTIONAL REGULATOR SUTR"/>
    <property type="match status" value="1"/>
</dbReference>
<keyword evidence="2" id="KW-0805">Transcription regulation</keyword>
<dbReference type="PIRSF" id="PIRSF019251">
    <property type="entry name" value="Rv0465c"/>
    <property type="match status" value="1"/>
</dbReference>
<protein>
    <submittedName>
        <fullName evidence="6">Transcriptional regulator, XRE family</fullName>
    </submittedName>
</protein>
<dbReference type="SUPFAM" id="SSF47413">
    <property type="entry name" value="lambda repressor-like DNA-binding domains"/>
    <property type="match status" value="1"/>
</dbReference>
<dbReference type="PANTHER" id="PTHR46797">
    <property type="entry name" value="HTH-TYPE TRANSCRIPTIONAL REGULATOR"/>
    <property type="match status" value="1"/>
</dbReference>
<reference evidence="6 7" key="1">
    <citation type="submission" date="2015-10" db="EMBL/GenBank/DDBJ databases">
        <title>Transcriptomic analysis of a linuron degrading triple-species bacterial consortium.</title>
        <authorList>
            <person name="Albers P."/>
        </authorList>
    </citation>
    <scope>NUCLEOTIDE SEQUENCE [LARGE SCALE GENOMIC DNA]</scope>
    <source>
        <strain evidence="6 7">WDL6</strain>
    </source>
</reference>
<dbReference type="CDD" id="cd00093">
    <property type="entry name" value="HTH_XRE"/>
    <property type="match status" value="1"/>
</dbReference>
<dbReference type="InterPro" id="IPR050807">
    <property type="entry name" value="TransReg_Diox_bact_type"/>
</dbReference>
<dbReference type="InterPro" id="IPR010359">
    <property type="entry name" value="IrrE_HExxH"/>
</dbReference>
<evidence type="ECO:0000256" key="3">
    <source>
        <dbReference type="ARBA" id="ARBA00023125"/>
    </source>
</evidence>
<evidence type="ECO:0000256" key="1">
    <source>
        <dbReference type="ARBA" id="ARBA00007227"/>
    </source>
</evidence>
<dbReference type="InterPro" id="IPR010982">
    <property type="entry name" value="Lambda_DNA-bd_dom_sf"/>
</dbReference>
<dbReference type="STRING" id="121290.APY04_3204"/>
<comment type="similarity">
    <text evidence="1">Belongs to the short-chain fatty acyl-CoA assimilation regulator (ScfR) family.</text>
</comment>
<dbReference type="PATRIC" id="fig|121290.4.peg.2042"/>
<evidence type="ECO:0000259" key="5">
    <source>
        <dbReference type="PROSITE" id="PS50943"/>
    </source>
</evidence>
<gene>
    <name evidence="6" type="ORF">APY04_3204</name>
</gene>
<dbReference type="Proteomes" id="UP000059074">
    <property type="component" value="Unassembled WGS sequence"/>
</dbReference>
<dbReference type="EMBL" id="LMTR01000091">
    <property type="protein sequence ID" value="KWT64536.1"/>
    <property type="molecule type" value="Genomic_DNA"/>
</dbReference>
<dbReference type="Pfam" id="PF01381">
    <property type="entry name" value="HTH_3"/>
    <property type="match status" value="1"/>
</dbReference>
<name>A0A109B987_HYPSL</name>
<dbReference type="Pfam" id="PF09856">
    <property type="entry name" value="ScfRs"/>
    <property type="match status" value="1"/>
</dbReference>
<dbReference type="Pfam" id="PF06114">
    <property type="entry name" value="Peptidase_M78"/>
    <property type="match status" value="1"/>
</dbReference>
<keyword evidence="4" id="KW-0804">Transcription</keyword>
<dbReference type="Gene3D" id="1.10.260.40">
    <property type="entry name" value="lambda repressor-like DNA-binding domains"/>
    <property type="match status" value="1"/>
</dbReference>
<feature type="domain" description="HTH cro/C1-type" evidence="5">
    <location>
        <begin position="29"/>
        <end position="83"/>
    </location>
</feature>
<organism evidence="6 7">
    <name type="scientific">Hyphomicrobium sulfonivorans</name>
    <dbReference type="NCBI Taxonomy" id="121290"/>
    <lineage>
        <taxon>Bacteria</taxon>
        <taxon>Pseudomonadati</taxon>
        <taxon>Pseudomonadota</taxon>
        <taxon>Alphaproteobacteria</taxon>
        <taxon>Hyphomicrobiales</taxon>
        <taxon>Hyphomicrobiaceae</taxon>
        <taxon>Hyphomicrobium</taxon>
    </lineage>
</organism>
<dbReference type="GO" id="GO:0003677">
    <property type="term" value="F:DNA binding"/>
    <property type="evidence" value="ECO:0007669"/>
    <property type="project" value="UniProtKB-KW"/>
</dbReference>
<evidence type="ECO:0000313" key="6">
    <source>
        <dbReference type="EMBL" id="KWT64536.1"/>
    </source>
</evidence>
<comment type="caution">
    <text evidence="6">The sequence shown here is derived from an EMBL/GenBank/DDBJ whole genome shotgun (WGS) entry which is preliminary data.</text>
</comment>
<dbReference type="AlphaFoldDB" id="A0A109B987"/>
<dbReference type="SMART" id="SM00530">
    <property type="entry name" value="HTH_XRE"/>
    <property type="match status" value="1"/>
</dbReference>
<dbReference type="PROSITE" id="PS50943">
    <property type="entry name" value="HTH_CROC1"/>
    <property type="match status" value="1"/>
</dbReference>
<sequence length="492" mass="55035">MFVKLRLGVCEVCKSGAKPMKKAFIGVHLRRLREERGLTQLALSKALELSPSYVNQLEKNQRPLTVPILLKINAVFGVDVQMFSEDEEARLIADLRDVLTEPPIDEKIAITEIREIAANMPAVGRAIVGLHRRYRASIERSDALAQRFGLTAEEGGAPLQLMPYEQVRDFFYSRHNYIHELDSAAEKLFMRAGLQVGDVATGLKEYLRKKHSVRVFVEASAEIPTTQRRYDRNAGTLQLSSALNPGQQAFEMATLLAYLEHSDALDDLANEAAAGSDETYRLARIGLAHHFAGALLMPYKPFLDAAERMRYDIERLEQRFGVGFETVCHRLSTLQRPDTRGVPFFFVRVDRAGNISKRQSATDFHFSRVGGTCPLWNVYEAFSVPGRIVTQLARMPDGRTYLWIARTVSRAIGGYGTPAKTFAIGLGCDLSHAHRLVYAKGLDLKTPDAAVPIGVGCKVCERPNCAQRAFPPIGRRTVVDESERRFNPYPVE</sequence>
<accession>A0A109B987</accession>
<evidence type="ECO:0000256" key="2">
    <source>
        <dbReference type="ARBA" id="ARBA00023015"/>
    </source>
</evidence>